<feature type="transmembrane region" description="Helical" evidence="2">
    <location>
        <begin position="78"/>
        <end position="99"/>
    </location>
</feature>
<keyword evidence="2" id="KW-1133">Transmembrane helix</keyword>
<feature type="transmembrane region" description="Helical" evidence="2">
    <location>
        <begin position="456"/>
        <end position="478"/>
    </location>
</feature>
<proteinExistence type="predicted"/>
<feature type="domain" description="Phage tail tape measure protein" evidence="3">
    <location>
        <begin position="137"/>
        <end position="332"/>
    </location>
</feature>
<evidence type="ECO:0000313" key="4">
    <source>
        <dbReference type="EMBL" id="GAA0371808.1"/>
    </source>
</evidence>
<feature type="region of interest" description="Disordered" evidence="1">
    <location>
        <begin position="34"/>
        <end position="63"/>
    </location>
</feature>
<gene>
    <name evidence="4" type="ORF">GCM10010319_57350</name>
</gene>
<keyword evidence="5" id="KW-1185">Reference proteome</keyword>
<dbReference type="RefSeq" id="WP_344122382.1">
    <property type="nucleotide sequence ID" value="NZ_BAAABW010000028.1"/>
</dbReference>
<accession>A0ABN0XSJ9</accession>
<organism evidence="4 5">
    <name type="scientific">Streptomyces blastmyceticus</name>
    <dbReference type="NCBI Taxonomy" id="68180"/>
    <lineage>
        <taxon>Bacteria</taxon>
        <taxon>Bacillati</taxon>
        <taxon>Actinomycetota</taxon>
        <taxon>Actinomycetes</taxon>
        <taxon>Kitasatosporales</taxon>
        <taxon>Streptomycetaceae</taxon>
        <taxon>Streptomyces</taxon>
    </lineage>
</organism>
<evidence type="ECO:0000313" key="5">
    <source>
        <dbReference type="Proteomes" id="UP001500063"/>
    </source>
</evidence>
<evidence type="ECO:0000256" key="1">
    <source>
        <dbReference type="SAM" id="MobiDB-lite"/>
    </source>
</evidence>
<name>A0ABN0XSJ9_9ACTN</name>
<feature type="transmembrane region" description="Helical" evidence="2">
    <location>
        <begin position="520"/>
        <end position="546"/>
    </location>
</feature>
<keyword evidence="2" id="KW-0472">Membrane</keyword>
<feature type="transmembrane region" description="Helical" evidence="2">
    <location>
        <begin position="484"/>
        <end position="508"/>
    </location>
</feature>
<evidence type="ECO:0000259" key="3">
    <source>
        <dbReference type="Pfam" id="PF10145"/>
    </source>
</evidence>
<dbReference type="Proteomes" id="UP001500063">
    <property type="component" value="Unassembled WGS sequence"/>
</dbReference>
<dbReference type="EMBL" id="BAAABW010000028">
    <property type="protein sequence ID" value="GAA0371808.1"/>
    <property type="molecule type" value="Genomic_DNA"/>
</dbReference>
<dbReference type="Pfam" id="PF10145">
    <property type="entry name" value="PhageMin_Tail"/>
    <property type="match status" value="1"/>
</dbReference>
<keyword evidence="2" id="KW-0812">Transmembrane</keyword>
<dbReference type="InterPro" id="IPR010090">
    <property type="entry name" value="Phage_tape_meas"/>
</dbReference>
<evidence type="ECO:0000256" key="2">
    <source>
        <dbReference type="SAM" id="Phobius"/>
    </source>
</evidence>
<reference evidence="4 5" key="1">
    <citation type="journal article" date="2019" name="Int. J. Syst. Evol. Microbiol.">
        <title>The Global Catalogue of Microorganisms (GCM) 10K type strain sequencing project: providing services to taxonomists for standard genome sequencing and annotation.</title>
        <authorList>
            <consortium name="The Broad Institute Genomics Platform"/>
            <consortium name="The Broad Institute Genome Sequencing Center for Infectious Disease"/>
            <person name="Wu L."/>
            <person name="Ma J."/>
        </authorList>
    </citation>
    <scope>NUCLEOTIDE SEQUENCE [LARGE SCALE GENOMIC DNA]</scope>
    <source>
        <strain evidence="4 5">JCM 4565</strain>
    </source>
</reference>
<comment type="caution">
    <text evidence="4">The sequence shown here is derived from an EMBL/GenBank/DDBJ whole genome shotgun (WGS) entry which is preliminary data.</text>
</comment>
<feature type="transmembrane region" description="Helical" evidence="2">
    <location>
        <begin position="429"/>
        <end position="449"/>
    </location>
</feature>
<protein>
    <recommendedName>
        <fullName evidence="3">Phage tail tape measure protein domain-containing protein</fullName>
    </recommendedName>
</protein>
<sequence>MALRVGELMATLSVDDSPATAGVRRAEAAVRAGGDQMAADAARSGQQAGQQLGDGVAEGADRGSGKAKSLMEKALKGFAAAAVGIGIGAALMGGIGQALDQGKVQGKLQAQLGSSGPVAAQYGKAAGALYSGAIVDSVEDGAEVLKGIAQNGLLPPEATQNQIQTMGRKVADTAAVMGEDVGKVSRSVGVMLKTGIAKNADEAMDVLVKGTQSGVNAAEDLLDTYAEYPTEFRQLGLDAQTSMGLMSQGLKGGARDADVVADSLKEFTLQAQGMSDTTKQAYTDLGLSGEKMQEVFQKGGPAAGKAFEEVITKLRGVEDPAKKSQIALGLFGTKFEDMQQAIFALDPAHAVDALGQVKGATDKAGDAMRDNASTKIEVFKRALEQKAVAVIGGRVIPIVEKLADWVGAGGLGKAWSASSKFVSDHKTELTAAATVITLVMLPTLITLGAQATTTTVAVVTGWATQSAAGATAGVRFLATNLVIIGGWVAQGAAAGATALRVVGAWVLMGTQSLIQGARMAAAWVIAMGPVGWITAAIIGLVVLVVANWDTVVSATSAAWDWVWSKIQAVGKWILDFFLNWTVVGRVIKHWDDIEAGTVAIWDAITGWIEGIPGEIADFFRDWPVLGVIIRNWGAIKEGTSRKAREMLDYVSGLPDEIAGYFGDFGTMLYDEGGDLVRGLWRGIQSMGSWLRSTLMGWAKDMIPGPIARALGIHSPSRLMRDQIGKHIPAGVVEGIKAGTPAVDRTMRNLVTVPASPQFATAGTPAMSSTGGGSWGPAVHIENWHAGNSTADQTAAALAWQMKQRG</sequence>